<dbReference type="Gene3D" id="4.10.280.10">
    <property type="entry name" value="Helix-loop-helix DNA-binding domain"/>
    <property type="match status" value="1"/>
</dbReference>
<evidence type="ECO:0000313" key="6">
    <source>
        <dbReference type="EMBL" id="CAD1843134.1"/>
    </source>
</evidence>
<dbReference type="InterPro" id="IPR055477">
    <property type="entry name" value="DUF7049"/>
</dbReference>
<evidence type="ECO:0000256" key="2">
    <source>
        <dbReference type="ARBA" id="ARBA00023015"/>
    </source>
</evidence>
<proteinExistence type="inferred from homology"/>
<dbReference type="InterPro" id="IPR045239">
    <property type="entry name" value="bHLH95_bHLH"/>
</dbReference>
<dbReference type="EMBL" id="LR862136">
    <property type="protein sequence ID" value="CAD1843134.1"/>
    <property type="molecule type" value="Genomic_DNA"/>
</dbReference>
<organism evidence="6">
    <name type="scientific">Ananas comosus var. bracteatus</name>
    <name type="common">red pineapple</name>
    <dbReference type="NCBI Taxonomy" id="296719"/>
    <lineage>
        <taxon>Eukaryota</taxon>
        <taxon>Viridiplantae</taxon>
        <taxon>Streptophyta</taxon>
        <taxon>Embryophyta</taxon>
        <taxon>Tracheophyta</taxon>
        <taxon>Spermatophyta</taxon>
        <taxon>Magnoliopsida</taxon>
        <taxon>Liliopsida</taxon>
        <taxon>Poales</taxon>
        <taxon>Bromeliaceae</taxon>
        <taxon>Bromelioideae</taxon>
        <taxon>Ananas</taxon>
    </lineage>
</organism>
<dbReference type="AlphaFoldDB" id="A0A6V7QJ13"/>
<name>A0A6V7QJ13_ANACO</name>
<feature type="region of interest" description="Disordered" evidence="4">
    <location>
        <begin position="369"/>
        <end position="392"/>
    </location>
</feature>
<protein>
    <recommendedName>
        <fullName evidence="5">BHLH domain-containing protein</fullName>
    </recommendedName>
</protein>
<sequence>MDSNHYTEILYCLSPHPHIANMDSLFRLSTEARKRFLQSVSGILGCSYICLWSPHSTYLICEDWWFHEDDGAQPSSLSKILFDAYRSSPCSIVTGCVPGWAYMERLPSIELIGSNLVNSASMQVQQQFYQTAIFMGCQNGEIELGMTTTTTSNQHANEHPASFLRGFHPTIVVRRPPSVVIVLFVAVSLDGKPTRILLFQGKHFFFHAPEAYARLPFPTPAADDAAMAQAMLAVISSSPPPSLLYQPPQREQAPRQRAFKAYNAVLRPKTDPVKPRVPGQKMIKMAVSMLKRIHMMRFEARMPEPRPTSNQLHHMISERRRREKINESFHALRMLLPPGSKKDKASVLAKTKEYVNTLKAQISELEEKNRMLESQLPPPTEQMKQVDSGDSSNRVEVQISSGSESTSETRQINLNVIVRVECDTIDVLLRILEFLKGNGNINLVSINARSTQPQSNTYASANLTFQDKVNPPTKYNSQ</sequence>
<evidence type="ECO:0000256" key="1">
    <source>
        <dbReference type="ARBA" id="ARBA00005510"/>
    </source>
</evidence>
<dbReference type="Pfam" id="PF23132">
    <property type="entry name" value="DUF7049"/>
    <property type="match status" value="1"/>
</dbReference>
<dbReference type="InterPro" id="IPR055478">
    <property type="entry name" value="DUF7050"/>
</dbReference>
<dbReference type="CDD" id="cd11393">
    <property type="entry name" value="bHLH_AtbHLH_like"/>
    <property type="match status" value="1"/>
</dbReference>
<keyword evidence="3" id="KW-0804">Transcription</keyword>
<dbReference type="InterPro" id="IPR036638">
    <property type="entry name" value="HLH_DNA-bd_sf"/>
</dbReference>
<dbReference type="Pfam" id="PF00010">
    <property type="entry name" value="HLH"/>
    <property type="match status" value="1"/>
</dbReference>
<evidence type="ECO:0000259" key="5">
    <source>
        <dbReference type="PROSITE" id="PS50888"/>
    </source>
</evidence>
<dbReference type="SMART" id="SM00353">
    <property type="entry name" value="HLH"/>
    <property type="match status" value="1"/>
</dbReference>
<keyword evidence="2" id="KW-0805">Transcription regulation</keyword>
<evidence type="ECO:0000256" key="4">
    <source>
        <dbReference type="SAM" id="MobiDB-lite"/>
    </source>
</evidence>
<dbReference type="SUPFAM" id="SSF47459">
    <property type="entry name" value="HLH, helix-loop-helix DNA-binding domain"/>
    <property type="match status" value="1"/>
</dbReference>
<dbReference type="PROSITE" id="PS50888">
    <property type="entry name" value="BHLH"/>
    <property type="match status" value="1"/>
</dbReference>
<dbReference type="InterPro" id="IPR044658">
    <property type="entry name" value="bHLH92/bHLH041-like"/>
</dbReference>
<gene>
    <name evidence="6" type="ORF">CB5_LOCUS26345</name>
</gene>
<comment type="similarity">
    <text evidence="1">Belongs to the bHLH protein family.</text>
</comment>
<feature type="compositionally biased region" description="Polar residues" evidence="4">
    <location>
        <begin position="382"/>
        <end position="392"/>
    </location>
</feature>
<evidence type="ECO:0000256" key="3">
    <source>
        <dbReference type="ARBA" id="ARBA00023163"/>
    </source>
</evidence>
<dbReference type="PANTHER" id="PTHR46665:SF1">
    <property type="entry name" value="SPERMATOGENESIS- AND OOGENESIS-SPECIFIC BASIC HELIX-LOOP-HELIX-CONTAINING PROTEIN 1"/>
    <property type="match status" value="1"/>
</dbReference>
<dbReference type="InterPro" id="IPR011598">
    <property type="entry name" value="bHLH_dom"/>
</dbReference>
<dbReference type="GO" id="GO:0046983">
    <property type="term" value="F:protein dimerization activity"/>
    <property type="evidence" value="ECO:0007669"/>
    <property type="project" value="InterPro"/>
</dbReference>
<dbReference type="PANTHER" id="PTHR46665">
    <property type="entry name" value="TRANSCRIPTION FACTOR BHLH041-RELATED-RELATED"/>
    <property type="match status" value="1"/>
</dbReference>
<feature type="domain" description="BHLH" evidence="5">
    <location>
        <begin position="309"/>
        <end position="358"/>
    </location>
</feature>
<accession>A0A6V7QJ13</accession>
<dbReference type="Pfam" id="PF23133">
    <property type="entry name" value="DUF7050"/>
    <property type="match status" value="1"/>
</dbReference>
<reference evidence="6" key="1">
    <citation type="submission" date="2020-07" db="EMBL/GenBank/DDBJ databases">
        <authorList>
            <person name="Lin J."/>
        </authorList>
    </citation>
    <scope>NUCLEOTIDE SEQUENCE</scope>
</reference>